<comment type="caution">
    <text evidence="2">The sequence shown here is derived from an EMBL/GenBank/DDBJ whole genome shotgun (WGS) entry which is preliminary data.</text>
</comment>
<dbReference type="RefSeq" id="WP_119929675.1">
    <property type="nucleotide sequence ID" value="NZ_QZEY01000014.1"/>
</dbReference>
<keyword evidence="1" id="KW-0472">Membrane</keyword>
<feature type="transmembrane region" description="Helical" evidence="1">
    <location>
        <begin position="114"/>
        <end position="139"/>
    </location>
</feature>
<organism evidence="2 3">
    <name type="scientific">Bailinhaonella thermotolerans</name>
    <dbReference type="NCBI Taxonomy" id="1070861"/>
    <lineage>
        <taxon>Bacteria</taxon>
        <taxon>Bacillati</taxon>
        <taxon>Actinomycetota</taxon>
        <taxon>Actinomycetes</taxon>
        <taxon>Streptosporangiales</taxon>
        <taxon>Streptosporangiaceae</taxon>
        <taxon>Bailinhaonella</taxon>
    </lineage>
</organism>
<accession>A0A3A4ATL4</accession>
<keyword evidence="1" id="KW-0812">Transmembrane</keyword>
<feature type="transmembrane region" description="Helical" evidence="1">
    <location>
        <begin position="69"/>
        <end position="102"/>
    </location>
</feature>
<keyword evidence="1" id="KW-1133">Transmembrane helix</keyword>
<dbReference type="Proteomes" id="UP000265768">
    <property type="component" value="Unassembled WGS sequence"/>
</dbReference>
<gene>
    <name evidence="2" type="ORF">D5H75_28640</name>
</gene>
<keyword evidence="3" id="KW-1185">Reference proteome</keyword>
<dbReference type="AlphaFoldDB" id="A0A3A4ATL4"/>
<evidence type="ECO:0000256" key="1">
    <source>
        <dbReference type="SAM" id="Phobius"/>
    </source>
</evidence>
<proteinExistence type="predicted"/>
<evidence type="ECO:0000313" key="3">
    <source>
        <dbReference type="Proteomes" id="UP000265768"/>
    </source>
</evidence>
<reference evidence="2 3" key="1">
    <citation type="submission" date="2018-09" db="EMBL/GenBank/DDBJ databases">
        <title>YIM 75507 draft genome.</title>
        <authorList>
            <person name="Tang S."/>
            <person name="Feng Y."/>
        </authorList>
    </citation>
    <scope>NUCLEOTIDE SEQUENCE [LARGE SCALE GENOMIC DNA]</scope>
    <source>
        <strain evidence="2 3">YIM 75507</strain>
    </source>
</reference>
<evidence type="ECO:0000313" key="2">
    <source>
        <dbReference type="EMBL" id="RJL24758.1"/>
    </source>
</evidence>
<sequence>MANSAPRLSNATRYLCAGAYLDTAFRDRAIQELVDDRHRAVVPSHGGVDVGVVARHCLNARGRLVVRDLLIFLALVIAVVVEPVLAVTTMVLMAPLAILATAVQRARPALRPMLTALAIGGMVLLALYLVVPLVATLIATASDPFGSPGDFDSPGFASAWIFSLLMLLAAAGVVVGYRVVVYRVLAGSLAPGGNATVPEATGPDADRLEYVETAQWGNVTLYSNENPFIGAGNVQRAWSIAVELDRARDGSSGARDAREPRPEIRLDPLDLHDFVRTRLSQMRDEVAHPAERIERLHPSDHVVAAGRFNQVDWPTTRMRGRESGGEGPIHPLVNREGLLPVTNASPAAIRALIRQPQGGVRYYQRVTVGAEMPPIYDETGAPLAPGADQEILVSAFIHLAVEGRMLYTQFVVTVLPPVRDEYHVVDLLPSLTPFWMGVEALRSLRLSIFRDILGAPYRLIRHGVLLALRNVRYKNPAKYVLFDYGARVSVRELGAEREPWTYMQRLDSFKYTRLIEERLTEAVLDYLERHNVDTAAYRQQAAGIIQAGTLITGGTFHGPTAVGAAAQATATTIRTPS</sequence>
<dbReference type="EMBL" id="QZEY01000014">
    <property type="protein sequence ID" value="RJL24758.1"/>
    <property type="molecule type" value="Genomic_DNA"/>
</dbReference>
<protein>
    <submittedName>
        <fullName evidence="2">Uncharacterized protein</fullName>
    </submittedName>
</protein>
<dbReference type="OrthoDB" id="3078176at2"/>
<name>A0A3A4ATL4_9ACTN</name>
<feature type="transmembrane region" description="Helical" evidence="1">
    <location>
        <begin position="159"/>
        <end position="180"/>
    </location>
</feature>